<dbReference type="SMART" id="SM00360">
    <property type="entry name" value="RRM"/>
    <property type="match status" value="1"/>
</dbReference>
<dbReference type="GO" id="GO:0005737">
    <property type="term" value="C:cytoplasm"/>
    <property type="evidence" value="ECO:0007669"/>
    <property type="project" value="TreeGrafter"/>
</dbReference>
<dbReference type="PROSITE" id="PS50102">
    <property type="entry name" value="RRM"/>
    <property type="match status" value="1"/>
</dbReference>
<feature type="region of interest" description="Disordered" evidence="3">
    <location>
        <begin position="289"/>
        <end position="310"/>
    </location>
</feature>
<organism evidence="5 6">
    <name type="scientific">Babesia ovis</name>
    <dbReference type="NCBI Taxonomy" id="5869"/>
    <lineage>
        <taxon>Eukaryota</taxon>
        <taxon>Sar</taxon>
        <taxon>Alveolata</taxon>
        <taxon>Apicomplexa</taxon>
        <taxon>Aconoidasida</taxon>
        <taxon>Piroplasmida</taxon>
        <taxon>Babesiidae</taxon>
        <taxon>Babesia</taxon>
    </lineage>
</organism>
<evidence type="ECO:0000256" key="1">
    <source>
        <dbReference type="ARBA" id="ARBA00022884"/>
    </source>
</evidence>
<feature type="compositionally biased region" description="Basic and acidic residues" evidence="3">
    <location>
        <begin position="126"/>
        <end position="135"/>
    </location>
</feature>
<dbReference type="Gene3D" id="3.30.70.330">
    <property type="match status" value="1"/>
</dbReference>
<dbReference type="InterPro" id="IPR012677">
    <property type="entry name" value="Nucleotide-bd_a/b_plait_sf"/>
</dbReference>
<keyword evidence="6" id="KW-1185">Reference proteome</keyword>
<dbReference type="PANTHER" id="PTHR15481:SF0">
    <property type="entry name" value="LD23870P-RELATED"/>
    <property type="match status" value="1"/>
</dbReference>
<dbReference type="GO" id="GO:0000398">
    <property type="term" value="P:mRNA splicing, via spliceosome"/>
    <property type="evidence" value="ECO:0007669"/>
    <property type="project" value="TreeGrafter"/>
</dbReference>
<evidence type="ECO:0000313" key="6">
    <source>
        <dbReference type="Proteomes" id="UP001057455"/>
    </source>
</evidence>
<dbReference type="InterPro" id="IPR000504">
    <property type="entry name" value="RRM_dom"/>
</dbReference>
<reference evidence="5" key="1">
    <citation type="submission" date="2019-12" db="EMBL/GenBank/DDBJ databases">
        <title>Genome sequence of Babesia ovis.</title>
        <authorList>
            <person name="Yamagishi J."/>
            <person name="Sevinc F."/>
            <person name="Xuan X."/>
        </authorList>
    </citation>
    <scope>NUCLEOTIDE SEQUENCE</scope>
    <source>
        <strain evidence="5">Selcuk</strain>
    </source>
</reference>
<keyword evidence="1 2" id="KW-0694">RNA-binding</keyword>
<evidence type="ECO:0000256" key="3">
    <source>
        <dbReference type="SAM" id="MobiDB-lite"/>
    </source>
</evidence>
<comment type="caution">
    <text evidence="5">The sequence shown here is derived from an EMBL/GenBank/DDBJ whole genome shotgun (WGS) entry which is preliminary data.</text>
</comment>
<evidence type="ECO:0000256" key="2">
    <source>
        <dbReference type="PROSITE-ProRule" id="PRU00176"/>
    </source>
</evidence>
<protein>
    <submittedName>
        <fullName evidence="5">RNA-binding protein with serine-rich domain 1</fullName>
    </submittedName>
</protein>
<dbReference type="GO" id="GO:0003723">
    <property type="term" value="F:RNA binding"/>
    <property type="evidence" value="ECO:0007669"/>
    <property type="project" value="UniProtKB-UniRule"/>
</dbReference>
<dbReference type="PANTHER" id="PTHR15481">
    <property type="entry name" value="RIBONUCLEIC ACID BINDING PROTEIN S1"/>
    <property type="match status" value="1"/>
</dbReference>
<dbReference type="Pfam" id="PF00076">
    <property type="entry name" value="RRM_1"/>
    <property type="match status" value="1"/>
</dbReference>
<feature type="region of interest" description="Disordered" evidence="3">
    <location>
        <begin position="106"/>
        <end position="135"/>
    </location>
</feature>
<evidence type="ECO:0000313" key="5">
    <source>
        <dbReference type="EMBL" id="GFE53422.1"/>
    </source>
</evidence>
<dbReference type="GO" id="GO:0061574">
    <property type="term" value="C:ASAP complex"/>
    <property type="evidence" value="ECO:0007669"/>
    <property type="project" value="TreeGrafter"/>
</dbReference>
<sequence length="554" mass="61151">MEVNLGSIFVSRGPPSTNGKINVLNVVADKVETIKLVSSDRSMEATKQNTNKLAKHEFKTANVATAYGSITVGNGPPKYKAASKEIKRDFGSSNIIVGRCPPDKLKNHSATLEPGKTKAASTTAKTNDHDQNQNATKEKAINIRKENEMTEILRDLVSSDSFAKYTETNEHTTIMDNANEHVCTQTSLVDDMTLRTAVSVQTVKPASVQNTDAAHSLIIEANTEPVSRRGSTKSVMDNVDIAMLKVPSREVAAEVPLLKHGTQPIPNANEVIVDQTMVPAVSNREMRNEDTIPEQQTPSARVVTDATPKPTRNKLDAFRRVANKFKMISRMVGTKDDELLPMDAYGYAMRHSSSNVSDRSFFHSRRASSVNSDKLGSMVITGDERIVASKHDIGRRAGLRLEAINRKYNRLNEAIEGLSLENEKPMKNIDLSQPKPTVSSLWSKHGSSAVLRRSDPESIDENLPALYSVYVIPLSVNVTADHLREIMINFGEVRSVDIEPIENCHDRLVGKVVYEAPEGADKALKHMDKGEIDGLKVRVLQQKPANEELLRMIK</sequence>
<gene>
    <name evidence="5" type="ORF">BaOVIS_008260</name>
</gene>
<feature type="domain" description="RRM" evidence="4">
    <location>
        <begin position="467"/>
        <end position="544"/>
    </location>
</feature>
<dbReference type="SUPFAM" id="SSF54928">
    <property type="entry name" value="RNA-binding domain, RBD"/>
    <property type="match status" value="1"/>
</dbReference>
<proteinExistence type="predicted"/>
<dbReference type="AlphaFoldDB" id="A0A9W5T8Z1"/>
<dbReference type="InterPro" id="IPR035979">
    <property type="entry name" value="RBD_domain_sf"/>
</dbReference>
<dbReference type="Proteomes" id="UP001057455">
    <property type="component" value="Unassembled WGS sequence"/>
</dbReference>
<dbReference type="GO" id="GO:0005654">
    <property type="term" value="C:nucleoplasm"/>
    <property type="evidence" value="ECO:0007669"/>
    <property type="project" value="TreeGrafter"/>
</dbReference>
<accession>A0A9W5T8Z1</accession>
<dbReference type="EMBL" id="BLIY01000006">
    <property type="protein sequence ID" value="GFE53422.1"/>
    <property type="molecule type" value="Genomic_DNA"/>
</dbReference>
<name>A0A9W5T8Z1_BABOV</name>
<dbReference type="OrthoDB" id="252020at2759"/>
<evidence type="ECO:0000259" key="4">
    <source>
        <dbReference type="PROSITE" id="PS50102"/>
    </source>
</evidence>